<evidence type="ECO:0000313" key="7">
    <source>
        <dbReference type="Proteomes" id="UP000472260"/>
    </source>
</evidence>
<keyword evidence="2" id="KW-0758">Storage protein</keyword>
<dbReference type="AlphaFoldDB" id="A0A671MW90"/>
<reference evidence="6" key="2">
    <citation type="submission" date="2025-09" db="UniProtKB">
        <authorList>
            <consortium name="Ensembl"/>
        </authorList>
    </citation>
    <scope>IDENTIFICATION</scope>
</reference>
<feature type="chain" id="PRO_5025483190" description="Vitellogenin domain-containing protein" evidence="4">
    <location>
        <begin position="16"/>
        <end position="123"/>
    </location>
</feature>
<dbReference type="InterPro" id="IPR050733">
    <property type="entry name" value="Vitellogenin/Apolipophorin"/>
</dbReference>
<feature type="signal peptide" evidence="4">
    <location>
        <begin position="1"/>
        <end position="15"/>
    </location>
</feature>
<dbReference type="GO" id="GO:0045735">
    <property type="term" value="F:nutrient reservoir activity"/>
    <property type="evidence" value="ECO:0007669"/>
    <property type="project" value="UniProtKB-KW"/>
</dbReference>
<dbReference type="GO" id="GO:0032355">
    <property type="term" value="P:response to estradiol"/>
    <property type="evidence" value="ECO:0007669"/>
    <property type="project" value="TreeGrafter"/>
</dbReference>
<dbReference type="PANTHER" id="PTHR23345:SF9">
    <property type="entry name" value="VITELLOGENIN-RELATED"/>
    <property type="match status" value="1"/>
</dbReference>
<dbReference type="Ensembl" id="ENSSANT00000040251.1">
    <property type="protein sequence ID" value="ENSSANP00000037818.1"/>
    <property type="gene ID" value="ENSSANG00000019257.1"/>
</dbReference>
<name>A0A671MW90_9TELE</name>
<evidence type="ECO:0000256" key="2">
    <source>
        <dbReference type="ARBA" id="ARBA00022761"/>
    </source>
</evidence>
<evidence type="ECO:0000256" key="1">
    <source>
        <dbReference type="ARBA" id="ARBA00022729"/>
    </source>
</evidence>
<dbReference type="GO" id="GO:0071391">
    <property type="term" value="P:cellular response to estrogen stimulus"/>
    <property type="evidence" value="ECO:0007669"/>
    <property type="project" value="TreeGrafter"/>
</dbReference>
<sequence>MRAVVLALTVALVEKYSTFSVPEFALDKTYVYKYEALLLGGLPHEGLARAGIKVSSKVLLSAVTEHTFLMKLMDPLLHEYAGIWPKDPFVTATKLTSALAAQLQIPIKTLAWHTLRGVLNAQR</sequence>
<feature type="domain" description="Vitellogenin" evidence="5">
    <location>
        <begin position="24"/>
        <end position="108"/>
    </location>
</feature>
<dbReference type="Pfam" id="PF01347">
    <property type="entry name" value="Vitellogenin_N"/>
    <property type="match status" value="1"/>
</dbReference>
<protein>
    <recommendedName>
        <fullName evidence="5">Vitellogenin domain-containing protein</fullName>
    </recommendedName>
</protein>
<dbReference type="InterPro" id="IPR015816">
    <property type="entry name" value="Vitellinogen_b-sht_N"/>
</dbReference>
<keyword evidence="7" id="KW-1185">Reference proteome</keyword>
<dbReference type="GO" id="GO:0005319">
    <property type="term" value="F:lipid transporter activity"/>
    <property type="evidence" value="ECO:0007669"/>
    <property type="project" value="InterPro"/>
</dbReference>
<evidence type="ECO:0000259" key="5">
    <source>
        <dbReference type="Pfam" id="PF01347"/>
    </source>
</evidence>
<dbReference type="Gene3D" id="2.30.230.10">
    <property type="entry name" value="Lipovitellin, beta-sheet shell regions, chain A"/>
    <property type="match status" value="1"/>
</dbReference>
<reference evidence="6" key="1">
    <citation type="submission" date="2025-08" db="UniProtKB">
        <authorList>
            <consortium name="Ensembl"/>
        </authorList>
    </citation>
    <scope>IDENTIFICATION</scope>
</reference>
<proteinExistence type="predicted"/>
<keyword evidence="3" id="KW-0325">Glycoprotein</keyword>
<evidence type="ECO:0000256" key="4">
    <source>
        <dbReference type="SAM" id="SignalP"/>
    </source>
</evidence>
<keyword evidence="1 4" id="KW-0732">Signal</keyword>
<dbReference type="InterPro" id="IPR015819">
    <property type="entry name" value="Lipid_transp_b-sht_shell"/>
</dbReference>
<organism evidence="6 7">
    <name type="scientific">Sinocyclocheilus anshuiensis</name>
    <dbReference type="NCBI Taxonomy" id="1608454"/>
    <lineage>
        <taxon>Eukaryota</taxon>
        <taxon>Metazoa</taxon>
        <taxon>Chordata</taxon>
        <taxon>Craniata</taxon>
        <taxon>Vertebrata</taxon>
        <taxon>Euteleostomi</taxon>
        <taxon>Actinopterygii</taxon>
        <taxon>Neopterygii</taxon>
        <taxon>Teleostei</taxon>
        <taxon>Ostariophysi</taxon>
        <taxon>Cypriniformes</taxon>
        <taxon>Cyprinidae</taxon>
        <taxon>Cyprininae</taxon>
        <taxon>Sinocyclocheilus</taxon>
    </lineage>
</organism>
<dbReference type="Proteomes" id="UP000472260">
    <property type="component" value="Unassembled WGS sequence"/>
</dbReference>
<dbReference type="PANTHER" id="PTHR23345">
    <property type="entry name" value="VITELLOGENIN-RELATED"/>
    <property type="match status" value="1"/>
</dbReference>
<evidence type="ECO:0000313" key="6">
    <source>
        <dbReference type="Ensembl" id="ENSSANP00000037818.1"/>
    </source>
</evidence>
<dbReference type="SUPFAM" id="SSF56968">
    <property type="entry name" value="Lipovitellin-phosvitin complex, beta-sheet shell regions"/>
    <property type="match status" value="1"/>
</dbReference>
<evidence type="ECO:0000256" key="3">
    <source>
        <dbReference type="ARBA" id="ARBA00023180"/>
    </source>
</evidence>
<accession>A0A671MW90</accession>
<dbReference type="InterPro" id="IPR001747">
    <property type="entry name" value="Vitellogenin_N"/>
</dbReference>